<evidence type="ECO:0000256" key="2">
    <source>
        <dbReference type="SAM" id="Phobius"/>
    </source>
</evidence>
<feature type="transmembrane region" description="Helical" evidence="2">
    <location>
        <begin position="409"/>
        <end position="430"/>
    </location>
</feature>
<keyword evidence="5" id="KW-1185">Reference proteome</keyword>
<dbReference type="AlphaFoldDB" id="A0A4R8V7C7"/>
<evidence type="ECO:0000313" key="5">
    <source>
        <dbReference type="Proteomes" id="UP000298488"/>
    </source>
</evidence>
<name>A0A4R8V7C7_9MICO</name>
<organism evidence="4 5">
    <name type="scientific">Terrimesophilobacter mesophilus</name>
    <dbReference type="NCBI Taxonomy" id="433647"/>
    <lineage>
        <taxon>Bacteria</taxon>
        <taxon>Bacillati</taxon>
        <taxon>Actinomycetota</taxon>
        <taxon>Actinomycetes</taxon>
        <taxon>Micrococcales</taxon>
        <taxon>Microbacteriaceae</taxon>
        <taxon>Terrimesophilobacter</taxon>
    </lineage>
</organism>
<keyword evidence="2" id="KW-0472">Membrane</keyword>
<evidence type="ECO:0000256" key="1">
    <source>
        <dbReference type="SAM" id="MobiDB-lite"/>
    </source>
</evidence>
<feature type="compositionally biased region" description="Pro residues" evidence="1">
    <location>
        <begin position="136"/>
        <end position="166"/>
    </location>
</feature>
<feature type="compositionally biased region" description="Low complexity" evidence="1">
    <location>
        <begin position="233"/>
        <end position="261"/>
    </location>
</feature>
<dbReference type="EMBL" id="SOFI01000003">
    <property type="protein sequence ID" value="TFB78679.1"/>
    <property type="molecule type" value="Genomic_DNA"/>
</dbReference>
<reference evidence="4 5" key="1">
    <citation type="submission" date="2019-03" db="EMBL/GenBank/DDBJ databases">
        <title>Genomics of glacier-inhabiting Cryobacterium strains.</title>
        <authorList>
            <person name="Liu Q."/>
            <person name="Xin Y.-H."/>
        </authorList>
    </citation>
    <scope>NUCLEOTIDE SEQUENCE [LARGE SCALE GENOMIC DNA]</scope>
    <source>
        <strain evidence="4 5">CGMCC 1.10440</strain>
    </source>
</reference>
<feature type="region of interest" description="Disordered" evidence="1">
    <location>
        <begin position="80"/>
        <end position="272"/>
    </location>
</feature>
<feature type="transmembrane region" description="Helical" evidence="2">
    <location>
        <begin position="343"/>
        <end position="364"/>
    </location>
</feature>
<feature type="domain" description="DUF2510" evidence="3">
    <location>
        <begin position="11"/>
        <end position="43"/>
    </location>
</feature>
<feature type="compositionally biased region" description="Low complexity" evidence="1">
    <location>
        <begin position="99"/>
        <end position="126"/>
    </location>
</feature>
<dbReference type="InterPro" id="IPR018929">
    <property type="entry name" value="DUF2510"/>
</dbReference>
<proteinExistence type="predicted"/>
<feature type="transmembrane region" description="Helical" evidence="2">
    <location>
        <begin position="379"/>
        <end position="397"/>
    </location>
</feature>
<feature type="compositionally biased region" description="Basic and acidic residues" evidence="1">
    <location>
        <begin position="192"/>
        <end position="202"/>
    </location>
</feature>
<dbReference type="Proteomes" id="UP000298488">
    <property type="component" value="Unassembled WGS sequence"/>
</dbReference>
<sequence>MAPDQAAPVPAGWYPDPYKSSELRWWDGQNWTDSVHPPVADAPAPALPEPAQVEPVAAVPVAAVPVTPVPVAPEPVAPVPVAPEPVAPEPVAPEPVKPEPVAAEPVIAEPAATEPAAAAYSAPQAADSIPQTVPAYDPPAVPPLIEPVLGPPPTPDTVLPAFPPAQEPQTETSAPPTSESKPDATHATGLPSRRELRKRTEGESEGPLSAHASAPQQPAPDSAVPPTFDWMVAGSPATPATTAAAAAPTAPVTQTSPAPSTGVQAEPAAASGPMAVPASSAWAQEPAAVATDPEELYGSTATRKATVSGWFIAVMPLIAGVLAIGAVKGAENYPRYVPEGVEWWMLAGGVVVVLYLVTLLLAVADRRKLDWAGYNHPAHWAWAILTAPVYLLVRTIVVRRETGRNSALLWVWIVLAAVLVGAWFAARTFAPTLIDGYSLPFL</sequence>
<protein>
    <submittedName>
        <fullName evidence="4">DUF2510 domain-containing protein</fullName>
    </submittedName>
</protein>
<dbReference type="OrthoDB" id="5244233at2"/>
<feature type="compositionally biased region" description="Polar residues" evidence="1">
    <location>
        <begin position="167"/>
        <end position="179"/>
    </location>
</feature>
<keyword evidence="2" id="KW-0812">Transmembrane</keyword>
<evidence type="ECO:0000259" key="3">
    <source>
        <dbReference type="Pfam" id="PF10708"/>
    </source>
</evidence>
<evidence type="ECO:0000313" key="4">
    <source>
        <dbReference type="EMBL" id="TFB78679.1"/>
    </source>
</evidence>
<dbReference type="Pfam" id="PF10708">
    <property type="entry name" value="DUF2510"/>
    <property type="match status" value="1"/>
</dbReference>
<comment type="caution">
    <text evidence="4">The sequence shown here is derived from an EMBL/GenBank/DDBJ whole genome shotgun (WGS) entry which is preliminary data.</text>
</comment>
<feature type="compositionally biased region" description="Pro residues" evidence="1">
    <location>
        <begin position="80"/>
        <end position="95"/>
    </location>
</feature>
<accession>A0A4R8V7C7</accession>
<gene>
    <name evidence="4" type="ORF">E3N84_00425</name>
</gene>
<feature type="compositionally biased region" description="Low complexity" evidence="1">
    <location>
        <begin position="209"/>
        <end position="226"/>
    </location>
</feature>
<feature type="transmembrane region" description="Helical" evidence="2">
    <location>
        <begin position="309"/>
        <end position="331"/>
    </location>
</feature>
<dbReference type="RefSeq" id="WP_104094558.1">
    <property type="nucleotide sequence ID" value="NZ_JACHBP010000001.1"/>
</dbReference>
<keyword evidence="2" id="KW-1133">Transmembrane helix</keyword>